<sequence length="145" mass="15932">MGKQFVRLAADIVIANSTGKGFTTEQLTHMLKAVADTLEELALEPGEKAGVEGPVPETRRPADWKTSIGKNTITCLICGYSGKLLTPHLKSKHNMTPREYRKKFEIPARTPLVSKAYRAKRSKIAKETGIGEKLKQARKAKKASA</sequence>
<evidence type="ECO:0000256" key="1">
    <source>
        <dbReference type="ARBA" id="ARBA00007031"/>
    </source>
</evidence>
<dbReference type="Pfam" id="PF05443">
    <property type="entry name" value="ROS_MUCR"/>
    <property type="match status" value="1"/>
</dbReference>
<name>A0A7C3UYM5_9BACT</name>
<dbReference type="GO" id="GO:0008270">
    <property type="term" value="F:zinc ion binding"/>
    <property type="evidence" value="ECO:0007669"/>
    <property type="project" value="InterPro"/>
</dbReference>
<evidence type="ECO:0008006" key="3">
    <source>
        <dbReference type="Google" id="ProtNLM"/>
    </source>
</evidence>
<dbReference type="GO" id="GO:0003677">
    <property type="term" value="F:DNA binding"/>
    <property type="evidence" value="ECO:0007669"/>
    <property type="project" value="InterPro"/>
</dbReference>
<reference evidence="2" key="1">
    <citation type="journal article" date="2020" name="mSystems">
        <title>Genome- and Community-Level Interaction Insights into Carbon Utilization and Element Cycling Functions of Hydrothermarchaeota in Hydrothermal Sediment.</title>
        <authorList>
            <person name="Zhou Z."/>
            <person name="Liu Y."/>
            <person name="Xu W."/>
            <person name="Pan J."/>
            <person name="Luo Z.H."/>
            <person name="Li M."/>
        </authorList>
    </citation>
    <scope>NUCLEOTIDE SEQUENCE [LARGE SCALE GENOMIC DNA]</scope>
    <source>
        <strain evidence="2">SpSt-897</strain>
    </source>
</reference>
<protein>
    <recommendedName>
        <fullName evidence="3">MucR family transcriptional regulator</fullName>
    </recommendedName>
</protein>
<accession>A0A7C3UYM5</accession>
<dbReference type="AlphaFoldDB" id="A0A7C3UYM5"/>
<dbReference type="InterPro" id="IPR008807">
    <property type="entry name" value="ROS_MUCR"/>
</dbReference>
<comment type="caution">
    <text evidence="2">The sequence shown here is derived from an EMBL/GenBank/DDBJ whole genome shotgun (WGS) entry which is preliminary data.</text>
</comment>
<dbReference type="InterPro" id="IPR041920">
    <property type="entry name" value="ROS/MUCR_sf"/>
</dbReference>
<proteinExistence type="inferred from homology"/>
<dbReference type="Gene3D" id="1.10.10.1550">
    <property type="entry name" value="ROS/MUCR transcriptional regulator protein"/>
    <property type="match status" value="1"/>
</dbReference>
<organism evidence="2">
    <name type="scientific">Desulfobacca acetoxidans</name>
    <dbReference type="NCBI Taxonomy" id="60893"/>
    <lineage>
        <taxon>Bacteria</taxon>
        <taxon>Pseudomonadati</taxon>
        <taxon>Thermodesulfobacteriota</taxon>
        <taxon>Desulfobaccia</taxon>
        <taxon>Desulfobaccales</taxon>
        <taxon>Desulfobaccaceae</taxon>
        <taxon>Desulfobacca</taxon>
    </lineage>
</organism>
<dbReference type="GO" id="GO:0006355">
    <property type="term" value="P:regulation of DNA-templated transcription"/>
    <property type="evidence" value="ECO:0007669"/>
    <property type="project" value="InterPro"/>
</dbReference>
<evidence type="ECO:0000313" key="2">
    <source>
        <dbReference type="EMBL" id="HGF33521.1"/>
    </source>
</evidence>
<comment type="similarity">
    <text evidence="1">Belongs to the ros/MucR family.</text>
</comment>
<gene>
    <name evidence="2" type="ORF">ENW96_03905</name>
</gene>
<dbReference type="EMBL" id="DTMF01000100">
    <property type="protein sequence ID" value="HGF33521.1"/>
    <property type="molecule type" value="Genomic_DNA"/>
</dbReference>